<organism evidence="1 2">
    <name type="scientific">Anncaliia algerae PRA339</name>
    <dbReference type="NCBI Taxonomy" id="1288291"/>
    <lineage>
        <taxon>Eukaryota</taxon>
        <taxon>Fungi</taxon>
        <taxon>Fungi incertae sedis</taxon>
        <taxon>Microsporidia</taxon>
        <taxon>Tubulinosematoidea</taxon>
        <taxon>Tubulinosematidae</taxon>
        <taxon>Anncaliia</taxon>
    </lineage>
</organism>
<evidence type="ECO:0000313" key="1">
    <source>
        <dbReference type="EMBL" id="KCZ81055.1"/>
    </source>
</evidence>
<protein>
    <submittedName>
        <fullName evidence="1">Uncharacterized protein</fullName>
    </submittedName>
</protein>
<dbReference type="EMBL" id="KK365152">
    <property type="protein sequence ID" value="KCZ81055.1"/>
    <property type="molecule type" value="Genomic_DNA"/>
</dbReference>
<dbReference type="HOGENOM" id="CLU_2291008_0_0_1"/>
<dbReference type="AlphaFoldDB" id="A0A059F1N5"/>
<sequence length="101" mass="11937">MQFVERNSERHGGNMIVNHFDETQISHRHGFAGRHNCSNAVWVVGVVDIISRKCFLKFLHSRSRSDLFHFFLLGSCQEALFTRLPSIIQYLKHFRIYSFYC</sequence>
<dbReference type="Proteomes" id="UP000030655">
    <property type="component" value="Unassembled WGS sequence"/>
</dbReference>
<gene>
    <name evidence="1" type="ORF">H312_01541</name>
</gene>
<reference evidence="1 2" key="2">
    <citation type="submission" date="2014-03" db="EMBL/GenBank/DDBJ databases">
        <title>The Genome Sequence of Anncaliia algerae insect isolate PRA339.</title>
        <authorList>
            <consortium name="The Broad Institute Genome Sequencing Platform"/>
            <consortium name="The Broad Institute Genome Sequencing Center for Infectious Disease"/>
            <person name="Cuomo C."/>
            <person name="Becnel J."/>
            <person name="Sanscrainte N."/>
            <person name="Walker B."/>
            <person name="Young S.K."/>
            <person name="Zeng Q."/>
            <person name="Gargeya S."/>
            <person name="Fitzgerald M."/>
            <person name="Haas B."/>
            <person name="Abouelleil A."/>
            <person name="Alvarado L."/>
            <person name="Arachchi H.M."/>
            <person name="Berlin A.M."/>
            <person name="Chapman S.B."/>
            <person name="Dewar J."/>
            <person name="Goldberg J."/>
            <person name="Griggs A."/>
            <person name="Gujja S."/>
            <person name="Hansen M."/>
            <person name="Howarth C."/>
            <person name="Imamovic A."/>
            <person name="Larimer J."/>
            <person name="McCowan C."/>
            <person name="Murphy C."/>
            <person name="Neiman D."/>
            <person name="Pearson M."/>
            <person name="Priest M."/>
            <person name="Roberts A."/>
            <person name="Saif S."/>
            <person name="Shea T."/>
            <person name="Sisk P."/>
            <person name="Sykes S."/>
            <person name="Wortman J."/>
            <person name="Nusbaum C."/>
            <person name="Birren B."/>
        </authorList>
    </citation>
    <scope>NUCLEOTIDE SEQUENCE [LARGE SCALE GENOMIC DNA]</scope>
    <source>
        <strain evidence="1 2">PRA339</strain>
    </source>
</reference>
<reference evidence="2" key="1">
    <citation type="submission" date="2013-02" db="EMBL/GenBank/DDBJ databases">
        <authorList>
            <consortium name="The Broad Institute Genome Sequencing Platform"/>
            <person name="Cuomo C."/>
            <person name="Becnel J."/>
            <person name="Sanscrainte N."/>
            <person name="Walker B."/>
            <person name="Young S.K."/>
            <person name="Zeng Q."/>
            <person name="Gargeya S."/>
            <person name="Fitzgerald M."/>
            <person name="Haas B."/>
            <person name="Abouelleil A."/>
            <person name="Alvarado L."/>
            <person name="Arachchi H.M."/>
            <person name="Berlin A.M."/>
            <person name="Chapman S.B."/>
            <person name="Dewar J."/>
            <person name="Goldberg J."/>
            <person name="Griggs A."/>
            <person name="Gujja S."/>
            <person name="Hansen M."/>
            <person name="Howarth C."/>
            <person name="Imamovic A."/>
            <person name="Larimer J."/>
            <person name="McCowan C."/>
            <person name="Murphy C."/>
            <person name="Neiman D."/>
            <person name="Pearson M."/>
            <person name="Priest M."/>
            <person name="Roberts A."/>
            <person name="Saif S."/>
            <person name="Shea T."/>
            <person name="Sisk P."/>
            <person name="Sykes S."/>
            <person name="Wortman J."/>
            <person name="Nusbaum C."/>
            <person name="Birren B."/>
        </authorList>
    </citation>
    <scope>NUCLEOTIDE SEQUENCE [LARGE SCALE GENOMIC DNA]</scope>
    <source>
        <strain evidence="2">PRA339</strain>
    </source>
</reference>
<name>A0A059F1N5_9MICR</name>
<evidence type="ECO:0000313" key="2">
    <source>
        <dbReference type="Proteomes" id="UP000030655"/>
    </source>
</evidence>
<proteinExistence type="predicted"/>
<keyword evidence="2" id="KW-1185">Reference proteome</keyword>
<dbReference type="VEuPathDB" id="MicrosporidiaDB:H312_01541"/>
<accession>A0A059F1N5</accession>
<dbReference type="OrthoDB" id="10468555at2759"/>